<evidence type="ECO:0000313" key="1">
    <source>
        <dbReference type="EMBL" id="MCQ6956378.1"/>
    </source>
</evidence>
<accession>A0ABT1SXC1</accession>
<dbReference type="EMBL" id="JANHOH010000001">
    <property type="protein sequence ID" value="MCQ6956378.1"/>
    <property type="molecule type" value="Genomic_DNA"/>
</dbReference>
<keyword evidence="2" id="KW-1185">Reference proteome</keyword>
<proteinExistence type="predicted"/>
<organism evidence="1 2">
    <name type="scientific">Mucilaginibacter aquariorum</name>
    <dbReference type="NCBI Taxonomy" id="2967225"/>
    <lineage>
        <taxon>Bacteria</taxon>
        <taxon>Pseudomonadati</taxon>
        <taxon>Bacteroidota</taxon>
        <taxon>Sphingobacteriia</taxon>
        <taxon>Sphingobacteriales</taxon>
        <taxon>Sphingobacteriaceae</taxon>
        <taxon>Mucilaginibacter</taxon>
    </lineage>
</organism>
<protein>
    <submittedName>
        <fullName evidence="1">Uncharacterized protein</fullName>
    </submittedName>
</protein>
<reference evidence="1 2" key="1">
    <citation type="submission" date="2022-07" db="EMBL/GenBank/DDBJ databases">
        <title>Mucilaginibacter sp. JC4.</title>
        <authorList>
            <person name="Le V."/>
            <person name="Ko S.-R."/>
            <person name="Ahn C.-Y."/>
            <person name="Oh H.-M."/>
        </authorList>
    </citation>
    <scope>NUCLEOTIDE SEQUENCE [LARGE SCALE GENOMIC DNA]</scope>
    <source>
        <strain evidence="1 2">JC4</strain>
    </source>
</reference>
<evidence type="ECO:0000313" key="2">
    <source>
        <dbReference type="Proteomes" id="UP001204376"/>
    </source>
</evidence>
<comment type="caution">
    <text evidence="1">The sequence shown here is derived from an EMBL/GenBank/DDBJ whole genome shotgun (WGS) entry which is preliminary data.</text>
</comment>
<gene>
    <name evidence="1" type="ORF">NPE20_00335</name>
</gene>
<sequence>MAVNALCEVDKLYDIASIEAKRYLVGILFPEKMTYVEGHVEPENSTGRWS</sequence>
<dbReference type="Proteomes" id="UP001204376">
    <property type="component" value="Unassembled WGS sequence"/>
</dbReference>
<name>A0ABT1SXC1_9SPHI</name>